<keyword evidence="5" id="KW-0597">Phosphoprotein</keyword>
<proteinExistence type="predicted"/>
<dbReference type="InterPro" id="IPR008271">
    <property type="entry name" value="Ser/Thr_kinase_AS"/>
</dbReference>
<dbReference type="PROSITE" id="PS00108">
    <property type="entry name" value="PROTEIN_KINASE_ST"/>
    <property type="match status" value="1"/>
</dbReference>
<feature type="compositionally biased region" description="Polar residues" evidence="19">
    <location>
        <begin position="309"/>
        <end position="320"/>
    </location>
</feature>
<evidence type="ECO:0000256" key="4">
    <source>
        <dbReference type="ARBA" id="ARBA00022527"/>
    </source>
</evidence>
<dbReference type="HOGENOM" id="CLU_004875_1_1_1"/>
<comment type="catalytic activity">
    <reaction evidence="18">
        <text>L-seryl-[protein] + ATP = O-phospho-L-seryl-[protein] + ADP + H(+)</text>
        <dbReference type="Rhea" id="RHEA:17989"/>
        <dbReference type="Rhea" id="RHEA-COMP:9863"/>
        <dbReference type="Rhea" id="RHEA-COMP:11604"/>
        <dbReference type="ChEBI" id="CHEBI:15378"/>
        <dbReference type="ChEBI" id="CHEBI:29999"/>
        <dbReference type="ChEBI" id="CHEBI:30616"/>
        <dbReference type="ChEBI" id="CHEBI:83421"/>
        <dbReference type="ChEBI" id="CHEBI:456216"/>
        <dbReference type="EC" id="2.7.11.1"/>
    </reaction>
</comment>
<dbReference type="SMART" id="SM00564">
    <property type="entry name" value="PQQ"/>
    <property type="match status" value="4"/>
</dbReference>
<feature type="compositionally biased region" description="Basic and acidic residues" evidence="19">
    <location>
        <begin position="390"/>
        <end position="400"/>
    </location>
</feature>
<dbReference type="SUPFAM" id="SSF56112">
    <property type="entry name" value="Protein kinase-like (PK-like)"/>
    <property type="match status" value="1"/>
</dbReference>
<keyword evidence="14 20" id="KW-1133">Transmembrane helix</keyword>
<dbReference type="GO" id="GO:0005783">
    <property type="term" value="C:endoplasmic reticulum"/>
    <property type="evidence" value="ECO:0000318"/>
    <property type="project" value="GO_Central"/>
</dbReference>
<dbReference type="Gene3D" id="1.20.1440.180">
    <property type="entry name" value="KEN domain"/>
    <property type="match status" value="1"/>
</dbReference>
<dbReference type="GO" id="GO:0080090">
    <property type="term" value="P:regulation of primary metabolic process"/>
    <property type="evidence" value="ECO:0007669"/>
    <property type="project" value="UniProtKB-ARBA"/>
</dbReference>
<feature type="domain" description="KEN" evidence="22">
    <location>
        <begin position="793"/>
        <end position="921"/>
    </location>
</feature>
<keyword evidence="16" id="KW-0511">Multifunctional enzyme</keyword>
<evidence type="ECO:0000256" key="19">
    <source>
        <dbReference type="SAM" id="MobiDB-lite"/>
    </source>
</evidence>
<evidence type="ECO:0000256" key="16">
    <source>
        <dbReference type="ARBA" id="ARBA00023268"/>
    </source>
</evidence>
<feature type="domain" description="Protein kinase" evidence="21">
    <location>
        <begin position="533"/>
        <end position="790"/>
    </location>
</feature>
<dbReference type="EMBL" id="DS469540">
    <property type="protein sequence ID" value="EDO44882.1"/>
    <property type="molecule type" value="Genomic_DNA"/>
</dbReference>
<feature type="non-terminal residue" evidence="23">
    <location>
        <position position="1"/>
    </location>
</feature>
<dbReference type="SMART" id="SM00220">
    <property type="entry name" value="S_TKc"/>
    <property type="match status" value="1"/>
</dbReference>
<dbReference type="Pfam" id="PF06479">
    <property type="entry name" value="Ribonuc_2-5A"/>
    <property type="match status" value="1"/>
</dbReference>
<dbReference type="PANTHER" id="PTHR13954:SF6">
    <property type="entry name" value="NON-SPECIFIC SERINE_THREONINE PROTEIN KINASE"/>
    <property type="match status" value="1"/>
</dbReference>
<evidence type="ECO:0000256" key="5">
    <source>
        <dbReference type="ARBA" id="ARBA00022553"/>
    </source>
</evidence>
<protein>
    <recommendedName>
        <fullName evidence="3">non-specific serine/threonine protein kinase</fullName>
        <ecNumber evidence="3">2.7.11.1</ecNumber>
    </recommendedName>
</protein>
<keyword evidence="11" id="KW-0378">Hydrolase</keyword>
<evidence type="ECO:0000256" key="8">
    <source>
        <dbReference type="ARBA" id="ARBA00022729"/>
    </source>
</evidence>
<dbReference type="GO" id="GO:0016787">
    <property type="term" value="F:hydrolase activity"/>
    <property type="evidence" value="ECO:0007669"/>
    <property type="project" value="UniProtKB-KW"/>
</dbReference>
<evidence type="ECO:0000256" key="7">
    <source>
        <dbReference type="ARBA" id="ARBA00022692"/>
    </source>
</evidence>
<evidence type="ECO:0000256" key="20">
    <source>
        <dbReference type="SAM" id="Phobius"/>
    </source>
</evidence>
<dbReference type="EC" id="2.7.11.1" evidence="3"/>
<gene>
    <name evidence="23" type="ORF">NEMVEDRAFT_v1g93936</name>
</gene>
<evidence type="ECO:0000256" key="1">
    <source>
        <dbReference type="ARBA" id="ARBA00001946"/>
    </source>
</evidence>
<dbReference type="Gene3D" id="3.30.200.20">
    <property type="entry name" value="Phosphorylase Kinase, domain 1"/>
    <property type="match status" value="1"/>
</dbReference>
<dbReference type="InterPro" id="IPR015943">
    <property type="entry name" value="WD40/YVTN_repeat-like_dom_sf"/>
</dbReference>
<keyword evidence="13" id="KW-0067">ATP-binding</keyword>
<keyword evidence="8" id="KW-0732">Signal</keyword>
<comment type="cofactor">
    <cofactor evidence="1">
        <name>Mg(2+)</name>
        <dbReference type="ChEBI" id="CHEBI:18420"/>
    </cofactor>
</comment>
<keyword evidence="15 20" id="KW-0472">Membrane</keyword>
<dbReference type="GO" id="GO:0036498">
    <property type="term" value="P:IRE1-mediated unfolded protein response"/>
    <property type="evidence" value="ECO:0000318"/>
    <property type="project" value="GO_Central"/>
</dbReference>
<dbReference type="InterPro" id="IPR045133">
    <property type="entry name" value="IRE1/2-like"/>
</dbReference>
<dbReference type="STRING" id="45351.A7RUN1"/>
<evidence type="ECO:0000259" key="22">
    <source>
        <dbReference type="PROSITE" id="PS51392"/>
    </source>
</evidence>
<reference evidence="23 24" key="1">
    <citation type="journal article" date="2007" name="Science">
        <title>Sea anemone genome reveals ancestral eumetazoan gene repertoire and genomic organization.</title>
        <authorList>
            <person name="Putnam N.H."/>
            <person name="Srivastava M."/>
            <person name="Hellsten U."/>
            <person name="Dirks B."/>
            <person name="Chapman J."/>
            <person name="Salamov A."/>
            <person name="Terry A."/>
            <person name="Shapiro H."/>
            <person name="Lindquist E."/>
            <person name="Kapitonov V.V."/>
            <person name="Jurka J."/>
            <person name="Genikhovich G."/>
            <person name="Grigoriev I.V."/>
            <person name="Lucas S.M."/>
            <person name="Steele R.E."/>
            <person name="Finnerty J.R."/>
            <person name="Technau U."/>
            <person name="Martindale M.Q."/>
            <person name="Rokhsar D.S."/>
        </authorList>
    </citation>
    <scope>NUCLEOTIDE SEQUENCE [LARGE SCALE GENOMIC DNA]</scope>
    <source>
        <strain evidence="24">CH2 X CH6</strain>
    </source>
</reference>
<dbReference type="PhylomeDB" id="A7RUN1"/>
<dbReference type="eggNOG" id="KOG1027">
    <property type="taxonomic scope" value="Eukaryota"/>
</dbReference>
<feature type="region of interest" description="Disordered" evidence="19">
    <location>
        <begin position="368"/>
        <end position="400"/>
    </location>
</feature>
<dbReference type="FunFam" id="3.30.200.20:FF:000077">
    <property type="entry name" value="Putative Serine/threonine-protein kinase/endoribonuclease IRE1"/>
    <property type="match status" value="1"/>
</dbReference>
<keyword evidence="7 20" id="KW-0812">Transmembrane</keyword>
<evidence type="ECO:0000256" key="6">
    <source>
        <dbReference type="ARBA" id="ARBA00022679"/>
    </source>
</evidence>
<keyword evidence="6" id="KW-0808">Transferase</keyword>
<evidence type="ECO:0000259" key="21">
    <source>
        <dbReference type="PROSITE" id="PS50011"/>
    </source>
</evidence>
<keyword evidence="9" id="KW-0547">Nucleotide-binding</keyword>
<evidence type="ECO:0000256" key="3">
    <source>
        <dbReference type="ARBA" id="ARBA00012513"/>
    </source>
</evidence>
<dbReference type="CDD" id="cd09769">
    <property type="entry name" value="Luminal_IRE1"/>
    <property type="match status" value="1"/>
</dbReference>
<keyword evidence="12" id="KW-0256">Endoplasmic reticulum</keyword>
<dbReference type="GO" id="GO:0070059">
    <property type="term" value="P:intrinsic apoptotic signaling pathway in response to endoplasmic reticulum stress"/>
    <property type="evidence" value="ECO:0000318"/>
    <property type="project" value="GO_Central"/>
</dbReference>
<dbReference type="Pfam" id="PF00069">
    <property type="entry name" value="Pkinase"/>
    <property type="match status" value="1"/>
</dbReference>
<feature type="transmembrane region" description="Helical" evidence="20">
    <location>
        <begin position="415"/>
        <end position="435"/>
    </location>
</feature>
<evidence type="ECO:0000256" key="17">
    <source>
        <dbReference type="ARBA" id="ARBA00047899"/>
    </source>
</evidence>
<dbReference type="InterPro" id="IPR000719">
    <property type="entry name" value="Prot_kinase_dom"/>
</dbReference>
<dbReference type="GO" id="GO:0005524">
    <property type="term" value="F:ATP binding"/>
    <property type="evidence" value="ECO:0007669"/>
    <property type="project" value="UniProtKB-KW"/>
</dbReference>
<dbReference type="InterPro" id="IPR010513">
    <property type="entry name" value="KEN_dom"/>
</dbReference>
<dbReference type="FunFam" id="1.20.1440.180:FF:000001">
    <property type="entry name" value="Serine/threonine-protein kinase/endoribonuclease IRE1"/>
    <property type="match status" value="1"/>
</dbReference>
<feature type="region of interest" description="Disordered" evidence="19">
    <location>
        <begin position="298"/>
        <end position="331"/>
    </location>
</feature>
<dbReference type="InParanoid" id="A7RUN1"/>
<dbReference type="PROSITE" id="PS50011">
    <property type="entry name" value="PROTEIN_KINASE_DOM"/>
    <property type="match status" value="1"/>
</dbReference>
<evidence type="ECO:0000256" key="13">
    <source>
        <dbReference type="ARBA" id="ARBA00022840"/>
    </source>
</evidence>
<dbReference type="GO" id="GO:0004521">
    <property type="term" value="F:RNA endonuclease activity"/>
    <property type="evidence" value="ECO:0000318"/>
    <property type="project" value="GO_Central"/>
</dbReference>
<keyword evidence="24" id="KW-1185">Reference proteome</keyword>
<evidence type="ECO:0000256" key="18">
    <source>
        <dbReference type="ARBA" id="ARBA00048679"/>
    </source>
</evidence>
<dbReference type="GO" id="GO:0010468">
    <property type="term" value="P:regulation of gene expression"/>
    <property type="evidence" value="ECO:0007669"/>
    <property type="project" value="UniProtKB-ARBA"/>
</dbReference>
<sequence length="924" mass="104535">TLTIPESFLFVSTLDGTMHAVRKTTGDIRWSIKEDPVLSTPVFLRPGAIFIPDPKDGSLYAFGNTLDGLKKLPFTIPELVRASPCRSNDGILYTGRKTDVWFAVDPDTGIKQQTLRLDGTETVCPIMPNKAAPMFFGRTEYTITMYDHKTREKRWNATFNDYSTHLAQDIDYGFHHMASSSDGFTVTMESSTGEIQWTRNFGSPVVGVYKFDGDGLHRLKINHIASETLNVLISGNSSADKVVLQLINTVPPLSTLFVSCRPTLYIGEHSGGLYALPSLVEEGSPLVEAQVMLLEGPKKHIRVPRGTKGANTPSKDSNQDLPPPPRRPLQQPKVLEPKAALLLGHHQVPSIASPQLQMTHIPDKLMPFYMNHHTHNPNNSPTPPTPKQIDNAKAKDEERRRQQEMFEMLQIHQRLLYTIIATIGIPVVLLVVFYIEVLYGVNIRIPNSNSKAFNNVSPTMRTFISIKWNLLCYIQGHFRMRSTRQSLAASVPSQHSHSSSHSSSLGYISNGNAVHDPAIIDKNSTISVGKITFCLKDVIGRGCEGTVVYKGKFDGRDVAVKRILPECFSFADREVALLRESDAHANVVRYFCMEQDHQFRYIALELCDVTLQEYVEDPRFDRSELQPLTVLQQATSGLAHLHSLNIVHRDIKPHNVLISKATSGHVNVMISDFGLCKKLTYGRSSVTCRSGAAGTDGWIAPEMFKENTRMNRSVDIFSCGCLFYYVLSGGLHPFGDTYRRQANIISGECNLDTLPQAECPVVARDIIEMMIDPDPSKRPTAQMALQHPLFWNRQRQLAFFQDVSDRIEKESDDSPLLDALQRDSIRVVRGDWKVHICQALQDDLRRFRTYNGTQLRDLLRALRNKKHHYRELPDEVKRSLGTIPDEYVRYFTSRFPRLLMHTYNVMRICQNETVFHTYYYRAES</sequence>
<keyword evidence="4" id="KW-0723">Serine/threonine-protein kinase</keyword>
<organism evidence="23 24">
    <name type="scientific">Nematostella vectensis</name>
    <name type="common">Starlet sea anemone</name>
    <dbReference type="NCBI Taxonomy" id="45351"/>
    <lineage>
        <taxon>Eukaryota</taxon>
        <taxon>Metazoa</taxon>
        <taxon>Cnidaria</taxon>
        <taxon>Anthozoa</taxon>
        <taxon>Hexacorallia</taxon>
        <taxon>Actiniaria</taxon>
        <taxon>Edwardsiidae</taxon>
        <taxon>Nematostella</taxon>
    </lineage>
</organism>
<comment type="catalytic activity">
    <reaction evidence="17">
        <text>L-threonyl-[protein] + ATP = O-phospho-L-threonyl-[protein] + ADP + H(+)</text>
        <dbReference type="Rhea" id="RHEA:46608"/>
        <dbReference type="Rhea" id="RHEA-COMP:11060"/>
        <dbReference type="Rhea" id="RHEA-COMP:11605"/>
        <dbReference type="ChEBI" id="CHEBI:15378"/>
        <dbReference type="ChEBI" id="CHEBI:30013"/>
        <dbReference type="ChEBI" id="CHEBI:30616"/>
        <dbReference type="ChEBI" id="CHEBI:61977"/>
        <dbReference type="ChEBI" id="CHEBI:456216"/>
        <dbReference type="EC" id="2.7.11.1"/>
    </reaction>
</comment>
<dbReference type="SUPFAM" id="SSF50998">
    <property type="entry name" value="Quinoprotein alcohol dehydrogenase-like"/>
    <property type="match status" value="1"/>
</dbReference>
<dbReference type="GO" id="GO:0006397">
    <property type="term" value="P:mRNA processing"/>
    <property type="evidence" value="ECO:0007669"/>
    <property type="project" value="InterPro"/>
</dbReference>
<dbReference type="SMART" id="SM00580">
    <property type="entry name" value="PUG"/>
    <property type="match status" value="1"/>
</dbReference>
<dbReference type="GO" id="GO:0051082">
    <property type="term" value="F:unfolded protein binding"/>
    <property type="evidence" value="ECO:0000318"/>
    <property type="project" value="GO_Central"/>
</dbReference>
<dbReference type="AlphaFoldDB" id="A7RUN1"/>
<evidence type="ECO:0000256" key="10">
    <source>
        <dbReference type="ARBA" id="ARBA00022777"/>
    </source>
</evidence>
<dbReference type="Proteomes" id="UP000001593">
    <property type="component" value="Unassembled WGS sequence"/>
</dbReference>
<dbReference type="CDD" id="cd10422">
    <property type="entry name" value="RNase_Ire1"/>
    <property type="match status" value="1"/>
</dbReference>
<dbReference type="OMA" id="NYWVERF"/>
<dbReference type="GO" id="GO:0004674">
    <property type="term" value="F:protein serine/threonine kinase activity"/>
    <property type="evidence" value="ECO:0000318"/>
    <property type="project" value="GO_Central"/>
</dbReference>
<dbReference type="GO" id="GO:0005789">
    <property type="term" value="C:endoplasmic reticulum membrane"/>
    <property type="evidence" value="ECO:0007669"/>
    <property type="project" value="UniProtKB-SubCell"/>
</dbReference>
<dbReference type="InterPro" id="IPR038357">
    <property type="entry name" value="KEN_sf"/>
</dbReference>
<evidence type="ECO:0000256" key="14">
    <source>
        <dbReference type="ARBA" id="ARBA00022989"/>
    </source>
</evidence>
<evidence type="ECO:0000256" key="2">
    <source>
        <dbReference type="ARBA" id="ARBA00004115"/>
    </source>
</evidence>
<dbReference type="Gene3D" id="2.130.10.10">
    <property type="entry name" value="YVTN repeat-like/Quinoprotein amine dehydrogenase"/>
    <property type="match status" value="1"/>
</dbReference>
<evidence type="ECO:0000256" key="15">
    <source>
        <dbReference type="ARBA" id="ARBA00023136"/>
    </source>
</evidence>
<dbReference type="CDD" id="cd13982">
    <property type="entry name" value="STKc_IRE1"/>
    <property type="match status" value="1"/>
</dbReference>
<evidence type="ECO:0000313" key="23">
    <source>
        <dbReference type="EMBL" id="EDO44882.1"/>
    </source>
</evidence>
<evidence type="ECO:0000256" key="9">
    <source>
        <dbReference type="ARBA" id="ARBA00022741"/>
    </source>
</evidence>
<dbReference type="FunFam" id="2.130.10.10:FF:002119">
    <property type="entry name" value="Serine/threonine-protein kinase/endoribonuclease ire-1"/>
    <property type="match status" value="1"/>
</dbReference>
<accession>A7RUN1</accession>
<evidence type="ECO:0000256" key="11">
    <source>
        <dbReference type="ARBA" id="ARBA00022801"/>
    </source>
</evidence>
<dbReference type="Gene3D" id="1.10.510.10">
    <property type="entry name" value="Transferase(Phosphotransferase) domain 1"/>
    <property type="match status" value="1"/>
</dbReference>
<evidence type="ECO:0000313" key="24">
    <source>
        <dbReference type="Proteomes" id="UP000001593"/>
    </source>
</evidence>
<name>A7RUN1_NEMVE</name>
<dbReference type="PANTHER" id="PTHR13954">
    <property type="entry name" value="IRE1-RELATED"/>
    <property type="match status" value="1"/>
</dbReference>
<evidence type="ECO:0000256" key="12">
    <source>
        <dbReference type="ARBA" id="ARBA00022824"/>
    </source>
</evidence>
<dbReference type="InterPro" id="IPR018391">
    <property type="entry name" value="PQQ_b-propeller_rpt"/>
</dbReference>
<dbReference type="InterPro" id="IPR011047">
    <property type="entry name" value="Quinoprotein_ADH-like_sf"/>
</dbReference>
<comment type="subcellular location">
    <subcellularLocation>
        <location evidence="2">Endoplasmic reticulum membrane</location>
        <topology evidence="2">Single-pass type I membrane protein</topology>
    </subcellularLocation>
</comment>
<keyword evidence="10" id="KW-0418">Kinase</keyword>
<dbReference type="InterPro" id="IPR011009">
    <property type="entry name" value="Kinase-like_dom_sf"/>
</dbReference>
<dbReference type="PROSITE" id="PS51392">
    <property type="entry name" value="KEN"/>
    <property type="match status" value="1"/>
</dbReference>